<dbReference type="RefSeq" id="WP_166879891.1">
    <property type="nucleotide sequence ID" value="NZ_WHJH01000031.1"/>
</dbReference>
<dbReference type="EMBL" id="WHJH01000031">
    <property type="protein sequence ID" value="NHZ91598.1"/>
    <property type="molecule type" value="Genomic_DNA"/>
</dbReference>
<organism evidence="2 3">
    <name type="scientific">Massilia mucilaginosa</name>
    <dbReference type="NCBI Taxonomy" id="2609282"/>
    <lineage>
        <taxon>Bacteria</taxon>
        <taxon>Pseudomonadati</taxon>
        <taxon>Pseudomonadota</taxon>
        <taxon>Betaproteobacteria</taxon>
        <taxon>Burkholderiales</taxon>
        <taxon>Oxalobacteraceae</taxon>
        <taxon>Telluria group</taxon>
        <taxon>Massilia</taxon>
    </lineage>
</organism>
<protein>
    <submittedName>
        <fullName evidence="2">Uncharacterized protein</fullName>
    </submittedName>
</protein>
<keyword evidence="1" id="KW-1133">Transmembrane helix</keyword>
<keyword evidence="1" id="KW-0812">Transmembrane</keyword>
<keyword evidence="1" id="KW-0472">Membrane</keyword>
<dbReference type="Proteomes" id="UP000609726">
    <property type="component" value="Unassembled WGS sequence"/>
</dbReference>
<accession>A0ABX0NXE0</accession>
<reference evidence="2 3" key="1">
    <citation type="submission" date="2019-10" db="EMBL/GenBank/DDBJ databases">
        <title>Taxonomy of Antarctic Massilia spp.: description of Massilia rubra sp. nov., Massilia aquatica sp. nov., Massilia mucilaginosa sp. nov., Massilia frigida sp. nov. isolated from streams, lakes and regoliths.</title>
        <authorList>
            <person name="Holochova P."/>
            <person name="Sedlacek I."/>
            <person name="Kralova S."/>
            <person name="Maslanova I."/>
            <person name="Busse H.-J."/>
            <person name="Stankova E."/>
            <person name="Vrbovska V."/>
            <person name="Kovarovic V."/>
            <person name="Bartak M."/>
            <person name="Svec P."/>
            <person name="Pantucek R."/>
        </authorList>
    </citation>
    <scope>NUCLEOTIDE SEQUENCE [LARGE SCALE GENOMIC DNA]</scope>
    <source>
        <strain evidence="2 3">CCM 8733</strain>
    </source>
</reference>
<sequence length="141" mass="14921">MMNFRRFTRSRWGSVFSSIVVFAAAFVIGMALLGLVSLSWPGWNTILKSGCLFALFGTCFGSIVALDSRSSMAAGDYPLVRTLLCGAFAAAAVLVAQAWPPAAISHAWLAGGAVIGDVLGWIGWTWAKYISFQLAPTLLGG</sequence>
<feature type="transmembrane region" description="Helical" evidence="1">
    <location>
        <begin position="46"/>
        <end position="66"/>
    </location>
</feature>
<evidence type="ECO:0000256" key="1">
    <source>
        <dbReference type="SAM" id="Phobius"/>
    </source>
</evidence>
<evidence type="ECO:0000313" key="3">
    <source>
        <dbReference type="Proteomes" id="UP000609726"/>
    </source>
</evidence>
<comment type="caution">
    <text evidence="2">The sequence shown here is derived from an EMBL/GenBank/DDBJ whole genome shotgun (WGS) entry which is preliminary data.</text>
</comment>
<proteinExistence type="predicted"/>
<feature type="transmembrane region" description="Helical" evidence="1">
    <location>
        <begin position="105"/>
        <end position="124"/>
    </location>
</feature>
<name>A0ABX0NXE0_9BURK</name>
<keyword evidence="3" id="KW-1185">Reference proteome</keyword>
<gene>
    <name evidence="2" type="ORF">F2P45_21685</name>
</gene>
<evidence type="ECO:0000313" key="2">
    <source>
        <dbReference type="EMBL" id="NHZ91598.1"/>
    </source>
</evidence>
<feature type="transmembrane region" description="Helical" evidence="1">
    <location>
        <begin position="12"/>
        <end position="40"/>
    </location>
</feature>
<feature type="transmembrane region" description="Helical" evidence="1">
    <location>
        <begin position="78"/>
        <end position="99"/>
    </location>
</feature>